<accession>A0ABQ7QC15</accession>
<comment type="caution">
    <text evidence="1">The sequence shown here is derived from an EMBL/GenBank/DDBJ whole genome shotgun (WGS) entry which is preliminary data.</text>
</comment>
<keyword evidence="2" id="KW-1185">Reference proteome</keyword>
<sequence length="253" mass="27517">MRRLEDMFAKYPALQSQEVSVLEPSTLVSLGAGGSSVPRLLEPRVAAHIERGRVAMRRLEDMFAKYPALQSQEVSVLEPSTLVSLGAGGSSVPRLLEPRVAAHIERGRVAMRRLEDMFAKYPALQSQEVSVLEPSTLVSLGAGGSSVPRLLEPRVAAHIERGRVAMRRLEDMFAKYPALQSQEVSVLEPSTLVSLGAGGSSVPRLLEPRVAAHIERGRVAMRRLEDMFAKYPALQSQEVSVLEPSTLVAQGVS</sequence>
<name>A0ABQ7QC15_PLUXY</name>
<dbReference type="Proteomes" id="UP000823941">
    <property type="component" value="Chromosome 17"/>
</dbReference>
<reference evidence="1 2" key="1">
    <citation type="submission" date="2021-06" db="EMBL/GenBank/DDBJ databases">
        <title>A haploid diamondback moth (Plutella xylostella L.) genome assembly resolves 31 chromosomes and identifies a diamide resistance mutation.</title>
        <authorList>
            <person name="Ward C.M."/>
            <person name="Perry K.D."/>
            <person name="Baker G."/>
            <person name="Powis K."/>
            <person name="Heckel D.G."/>
            <person name="Baxter S.W."/>
        </authorList>
    </citation>
    <scope>NUCLEOTIDE SEQUENCE [LARGE SCALE GENOMIC DNA]</scope>
    <source>
        <strain evidence="1 2">LV</strain>
        <tissue evidence="1">Single pupa</tissue>
    </source>
</reference>
<gene>
    <name evidence="1" type="ORF">JYU34_012737</name>
</gene>
<dbReference type="EMBL" id="JAHIBW010000017">
    <property type="protein sequence ID" value="KAG7302774.1"/>
    <property type="molecule type" value="Genomic_DNA"/>
</dbReference>
<protein>
    <submittedName>
        <fullName evidence="1">Uncharacterized protein</fullName>
    </submittedName>
</protein>
<evidence type="ECO:0000313" key="2">
    <source>
        <dbReference type="Proteomes" id="UP000823941"/>
    </source>
</evidence>
<organism evidence="1 2">
    <name type="scientific">Plutella xylostella</name>
    <name type="common">Diamondback moth</name>
    <name type="synonym">Plutella maculipennis</name>
    <dbReference type="NCBI Taxonomy" id="51655"/>
    <lineage>
        <taxon>Eukaryota</taxon>
        <taxon>Metazoa</taxon>
        <taxon>Ecdysozoa</taxon>
        <taxon>Arthropoda</taxon>
        <taxon>Hexapoda</taxon>
        <taxon>Insecta</taxon>
        <taxon>Pterygota</taxon>
        <taxon>Neoptera</taxon>
        <taxon>Endopterygota</taxon>
        <taxon>Lepidoptera</taxon>
        <taxon>Glossata</taxon>
        <taxon>Ditrysia</taxon>
        <taxon>Yponomeutoidea</taxon>
        <taxon>Plutellidae</taxon>
        <taxon>Plutella</taxon>
    </lineage>
</organism>
<evidence type="ECO:0000313" key="1">
    <source>
        <dbReference type="EMBL" id="KAG7302774.1"/>
    </source>
</evidence>
<proteinExistence type="predicted"/>